<feature type="transmembrane region" description="Helical" evidence="1">
    <location>
        <begin position="44"/>
        <end position="65"/>
    </location>
</feature>
<evidence type="ECO:0000313" key="2">
    <source>
        <dbReference type="EMBL" id="THD08139.1"/>
    </source>
</evidence>
<dbReference type="AlphaFoldDB" id="A0A4S3KHR7"/>
<gene>
    <name evidence="2" type="ORF">B1806_13860</name>
</gene>
<organism evidence="2 3">
    <name type="scientific">Metallibacterium scheffleri</name>
    <dbReference type="NCBI Taxonomy" id="993689"/>
    <lineage>
        <taxon>Bacteria</taxon>
        <taxon>Pseudomonadati</taxon>
        <taxon>Pseudomonadota</taxon>
        <taxon>Gammaproteobacteria</taxon>
        <taxon>Lysobacterales</taxon>
        <taxon>Rhodanobacteraceae</taxon>
        <taxon>Metallibacterium</taxon>
    </lineage>
</organism>
<proteinExistence type="predicted"/>
<keyword evidence="1" id="KW-0812">Transmembrane</keyword>
<feature type="transmembrane region" description="Helical" evidence="1">
    <location>
        <begin position="71"/>
        <end position="95"/>
    </location>
</feature>
<accession>A0A4S3KHR7</accession>
<reference evidence="2 3" key="1">
    <citation type="submission" date="2017-02" db="EMBL/GenBank/DDBJ databases">
        <title>Whole genome sequencing of Metallibacterium scheffleri DSM 24874 (T).</title>
        <authorList>
            <person name="Kumar S."/>
            <person name="Patil P."/>
            <person name="Patil P.B."/>
        </authorList>
    </citation>
    <scope>NUCLEOTIDE SEQUENCE [LARGE SCALE GENOMIC DNA]</scope>
    <source>
        <strain evidence="2 3">DSM 24874</strain>
    </source>
</reference>
<dbReference type="OrthoDB" id="466056at2"/>
<dbReference type="STRING" id="993689.GCA_002077135_02281"/>
<evidence type="ECO:0008006" key="4">
    <source>
        <dbReference type="Google" id="ProtNLM"/>
    </source>
</evidence>
<dbReference type="Proteomes" id="UP000307749">
    <property type="component" value="Unassembled WGS sequence"/>
</dbReference>
<keyword evidence="1" id="KW-0472">Membrane</keyword>
<dbReference type="NCBIfam" id="TIGR02230">
    <property type="entry name" value="ATPase_gene1"/>
    <property type="match status" value="1"/>
</dbReference>
<keyword evidence="1" id="KW-1133">Transmembrane helix</keyword>
<protein>
    <recommendedName>
        <fullName evidence="4">ATP synthase subunit</fullName>
    </recommendedName>
</protein>
<dbReference type="InterPro" id="IPR032820">
    <property type="entry name" value="ATPase_put"/>
</dbReference>
<dbReference type="EMBL" id="MWQO01000052">
    <property type="protein sequence ID" value="THD08139.1"/>
    <property type="molecule type" value="Genomic_DNA"/>
</dbReference>
<evidence type="ECO:0000313" key="3">
    <source>
        <dbReference type="Proteomes" id="UP000307749"/>
    </source>
</evidence>
<comment type="caution">
    <text evidence="2">The sequence shown here is derived from an EMBL/GenBank/DDBJ whole genome shotgun (WGS) entry which is preliminary data.</text>
</comment>
<name>A0A4S3KHR7_9GAMM</name>
<keyword evidence="3" id="KW-1185">Reference proteome</keyword>
<sequence>MSEKPVHPDDADDALVRQARLHSTRLQHQADDGQSSVTRHLAQIGVLGLTIVVPMLLGLFAGHWLDHACGTGLMFTGALLILGLILGSWSAWNWIKRA</sequence>
<evidence type="ECO:0000256" key="1">
    <source>
        <dbReference type="SAM" id="Phobius"/>
    </source>
</evidence>
<dbReference type="Pfam" id="PF09527">
    <property type="entry name" value="ATPase_gene1"/>
    <property type="match status" value="1"/>
</dbReference>
<dbReference type="InterPro" id="IPR011744">
    <property type="entry name" value="ATPase_gene1"/>
</dbReference>
<dbReference type="RefSeq" id="WP_081127823.1">
    <property type="nucleotide sequence ID" value="NZ_LDOS01000002.1"/>
</dbReference>